<dbReference type="Gene3D" id="2.60.210.10">
    <property type="entry name" value="Apoptosis, Tumor Necrosis Factor Receptor Associated Protein 2, Chain A"/>
    <property type="match status" value="1"/>
</dbReference>
<dbReference type="PANTHER" id="PTHR46162:SF47">
    <property type="entry name" value="TRAF-LIKE FAMILY PROTEIN-RELATED"/>
    <property type="match status" value="1"/>
</dbReference>
<organism evidence="2 3">
    <name type="scientific">Arabidopsis thaliana</name>
    <name type="common">Mouse-ear cress</name>
    <dbReference type="NCBI Taxonomy" id="3702"/>
    <lineage>
        <taxon>Eukaryota</taxon>
        <taxon>Viridiplantae</taxon>
        <taxon>Streptophyta</taxon>
        <taxon>Embryophyta</taxon>
        <taxon>Tracheophyta</taxon>
        <taxon>Spermatophyta</taxon>
        <taxon>Magnoliopsida</taxon>
        <taxon>eudicotyledons</taxon>
        <taxon>Gunneridae</taxon>
        <taxon>Pentapetalae</taxon>
        <taxon>rosids</taxon>
        <taxon>malvids</taxon>
        <taxon>Brassicales</taxon>
        <taxon>Brassicaceae</taxon>
        <taxon>Camelineae</taxon>
        <taxon>Arabidopsis</taxon>
    </lineage>
</organism>
<sequence length="255" mass="29361">MMCSSVSSTTLRSWRERTPNSYSLKLQNISQVEKSTLFSDGKYQSRLFSSGGYNWYVLRMIIYPKGNRKDDGSGFISMYVEIDSTSLLTTPTTEVFADLRFFVFNKKENKYYTIQHVESKLFNAFRTIWGLAQVLPVDTFTDPKNGYIFEGDQCEFGVDVIVAAPPTNWEIHTLHEALSQPKFFWTVKNFSELNNNVYTSGNFSMRERKCSNTAWGYRKFVSLAEIPKAYLDKDTLKVQIDVEVVSEAEFSPSMI</sequence>
<proteinExistence type="predicted"/>
<feature type="domain" description="MATH" evidence="1">
    <location>
        <begin position="19"/>
        <end position="160"/>
    </location>
</feature>
<dbReference type="Pfam" id="PF22486">
    <property type="entry name" value="MATH_2"/>
    <property type="match status" value="1"/>
</dbReference>
<dbReference type="ExpressionAtlas" id="A0A5S9XEN8">
    <property type="expression patterns" value="baseline and differential"/>
</dbReference>
<evidence type="ECO:0000259" key="1">
    <source>
        <dbReference type="PROSITE" id="PS50144"/>
    </source>
</evidence>
<dbReference type="InterPro" id="IPR008974">
    <property type="entry name" value="TRAF-like"/>
</dbReference>
<dbReference type="OrthoDB" id="1040753at2759"/>
<evidence type="ECO:0000313" key="2">
    <source>
        <dbReference type="EMBL" id="CAA0383275.1"/>
    </source>
</evidence>
<dbReference type="EMBL" id="CACSHJ010000089">
    <property type="protein sequence ID" value="CAA0383275.1"/>
    <property type="molecule type" value="Genomic_DNA"/>
</dbReference>
<protein>
    <recommendedName>
        <fullName evidence="1">MATH domain-containing protein</fullName>
    </recommendedName>
</protein>
<dbReference type="Proteomes" id="UP000434276">
    <property type="component" value="Unassembled WGS sequence"/>
</dbReference>
<dbReference type="Pfam" id="PF00917">
    <property type="entry name" value="MATH"/>
    <property type="match status" value="1"/>
</dbReference>
<dbReference type="AlphaFoldDB" id="A0A5S9XEN8"/>
<reference evidence="2 3" key="1">
    <citation type="submission" date="2019-12" db="EMBL/GenBank/DDBJ databases">
        <authorList>
            <person name="Jiao W.-B."/>
            <person name="Schneeberger K."/>
        </authorList>
    </citation>
    <scope>NUCLEOTIDE SEQUENCE [LARGE SCALE GENOMIC DNA]</scope>
    <source>
        <strain evidence="3">cv. C24</strain>
    </source>
</reference>
<dbReference type="CDD" id="cd00121">
    <property type="entry name" value="MATH"/>
    <property type="match status" value="1"/>
</dbReference>
<name>A0A5S9XEN8_ARATH</name>
<evidence type="ECO:0000313" key="3">
    <source>
        <dbReference type="Proteomes" id="UP000434276"/>
    </source>
</evidence>
<gene>
    <name evidence="2" type="ORF">C24_LOCUS13490</name>
</gene>
<dbReference type="InterPro" id="IPR002083">
    <property type="entry name" value="MATH/TRAF_dom"/>
</dbReference>
<dbReference type="PANTHER" id="PTHR46162">
    <property type="entry name" value="TRAF-LIKE FAMILY PROTEIN"/>
    <property type="match status" value="1"/>
</dbReference>
<accession>A0A5S9XEN8</accession>
<dbReference type="SUPFAM" id="SSF49599">
    <property type="entry name" value="TRAF domain-like"/>
    <property type="match status" value="2"/>
</dbReference>
<dbReference type="PROSITE" id="PS50144">
    <property type="entry name" value="MATH"/>
    <property type="match status" value="1"/>
</dbReference>